<reference evidence="1" key="1">
    <citation type="submission" date="2018-06" db="EMBL/GenBank/DDBJ databases">
        <authorList>
            <person name="Zhirakovskaya E."/>
        </authorList>
    </citation>
    <scope>NUCLEOTIDE SEQUENCE</scope>
</reference>
<gene>
    <name evidence="1" type="ORF">MNBD_PLANCTO02-1690</name>
</gene>
<proteinExistence type="predicted"/>
<organism evidence="1">
    <name type="scientific">hydrothermal vent metagenome</name>
    <dbReference type="NCBI Taxonomy" id="652676"/>
    <lineage>
        <taxon>unclassified sequences</taxon>
        <taxon>metagenomes</taxon>
        <taxon>ecological metagenomes</taxon>
    </lineage>
</organism>
<dbReference type="AlphaFoldDB" id="A0A3B1E206"/>
<evidence type="ECO:0000313" key="1">
    <source>
        <dbReference type="EMBL" id="VAX39335.1"/>
    </source>
</evidence>
<accession>A0A3B1E206</accession>
<dbReference type="EMBL" id="UOGL01000322">
    <property type="protein sequence ID" value="VAX39335.1"/>
    <property type="molecule type" value="Genomic_DNA"/>
</dbReference>
<sequence>MKERLYHRNDKKQGKFVEIAILTTNTKITLTCYDTI</sequence>
<name>A0A3B1E206_9ZZZZ</name>
<protein>
    <submittedName>
        <fullName evidence="1">Uncharacterized protein</fullName>
    </submittedName>
</protein>